<dbReference type="SUPFAM" id="SSF51735">
    <property type="entry name" value="NAD(P)-binding Rossmann-fold domains"/>
    <property type="match status" value="1"/>
</dbReference>
<dbReference type="GO" id="GO:0016491">
    <property type="term" value="F:oxidoreductase activity"/>
    <property type="evidence" value="ECO:0007669"/>
    <property type="project" value="UniProtKB-KW"/>
</dbReference>
<evidence type="ECO:0000256" key="3">
    <source>
        <dbReference type="RuleBase" id="RU000363"/>
    </source>
</evidence>
<evidence type="ECO:0000259" key="4">
    <source>
        <dbReference type="SMART" id="SM00822"/>
    </source>
</evidence>
<name>A0A917ZNC2_9GAMM</name>
<dbReference type="InterPro" id="IPR057326">
    <property type="entry name" value="KR_dom"/>
</dbReference>
<dbReference type="PROSITE" id="PS00061">
    <property type="entry name" value="ADH_SHORT"/>
    <property type="match status" value="1"/>
</dbReference>
<dbReference type="Gene3D" id="3.40.50.720">
    <property type="entry name" value="NAD(P)-binding Rossmann-like Domain"/>
    <property type="match status" value="1"/>
</dbReference>
<evidence type="ECO:0000313" key="6">
    <source>
        <dbReference type="Proteomes" id="UP000599578"/>
    </source>
</evidence>
<dbReference type="Pfam" id="PF00106">
    <property type="entry name" value="adh_short"/>
    <property type="match status" value="1"/>
</dbReference>
<evidence type="ECO:0000313" key="5">
    <source>
        <dbReference type="EMBL" id="GGO86756.1"/>
    </source>
</evidence>
<proteinExistence type="inferred from homology"/>
<dbReference type="SMART" id="SM00822">
    <property type="entry name" value="PKS_KR"/>
    <property type="match status" value="1"/>
</dbReference>
<dbReference type="InterPro" id="IPR036291">
    <property type="entry name" value="NAD(P)-bd_dom_sf"/>
</dbReference>
<dbReference type="GO" id="GO:0016020">
    <property type="term" value="C:membrane"/>
    <property type="evidence" value="ECO:0007669"/>
    <property type="project" value="TreeGrafter"/>
</dbReference>
<dbReference type="EMBL" id="BMLT01000011">
    <property type="protein sequence ID" value="GGO86756.1"/>
    <property type="molecule type" value="Genomic_DNA"/>
</dbReference>
<reference evidence="5 6" key="1">
    <citation type="journal article" date="2014" name="Int. J. Syst. Evol. Microbiol.">
        <title>Complete genome sequence of Corynebacterium casei LMG S-19264T (=DSM 44701T), isolated from a smear-ripened cheese.</title>
        <authorList>
            <consortium name="US DOE Joint Genome Institute (JGI-PGF)"/>
            <person name="Walter F."/>
            <person name="Albersmeier A."/>
            <person name="Kalinowski J."/>
            <person name="Ruckert C."/>
        </authorList>
    </citation>
    <scope>NUCLEOTIDE SEQUENCE [LARGE SCALE GENOMIC DNA]</scope>
    <source>
        <strain evidence="5 6">CGMCC 1.7286</strain>
    </source>
</reference>
<sequence>MKRILLTGASGGIGRAIAVRLANDGHRLILVARDARRLEEQLSLLPGSHEILTQDLAAPDAGIRLVEALGERVPDVLINCAGVQELQRFDNSDWLAIERLMRINLLAPMAIIHALVPRLHPGSQIINIGSVLGEIGYPGYVAYGASKGGLKRFSEALGRELRDTGIRVSWLAPRATDTALNSPEAVELNRALGNRVDAPSVVADAVAGLIQSPRTSKVLGFPESLFTRINALMPRLVDGAIGKQLDTIKAHCKEKS</sequence>
<dbReference type="CDD" id="cd05233">
    <property type="entry name" value="SDR_c"/>
    <property type="match status" value="1"/>
</dbReference>
<keyword evidence="6" id="KW-1185">Reference proteome</keyword>
<dbReference type="PRINTS" id="PR00081">
    <property type="entry name" value="GDHRDH"/>
</dbReference>
<accession>A0A917ZNC2</accession>
<keyword evidence="2" id="KW-0560">Oxidoreductase</keyword>
<dbReference type="RefSeq" id="WP_188862235.1">
    <property type="nucleotide sequence ID" value="NZ_BMLT01000011.1"/>
</dbReference>
<feature type="domain" description="Ketoreductase" evidence="4">
    <location>
        <begin position="2"/>
        <end position="189"/>
    </location>
</feature>
<evidence type="ECO:0000256" key="1">
    <source>
        <dbReference type="ARBA" id="ARBA00006484"/>
    </source>
</evidence>
<comment type="similarity">
    <text evidence="1 3">Belongs to the short-chain dehydrogenases/reductases (SDR) family.</text>
</comment>
<dbReference type="Proteomes" id="UP000599578">
    <property type="component" value="Unassembled WGS sequence"/>
</dbReference>
<comment type="caution">
    <text evidence="5">The sequence shown here is derived from an EMBL/GenBank/DDBJ whole genome shotgun (WGS) entry which is preliminary data.</text>
</comment>
<evidence type="ECO:0000256" key="2">
    <source>
        <dbReference type="ARBA" id="ARBA00023002"/>
    </source>
</evidence>
<dbReference type="NCBIfam" id="NF006565">
    <property type="entry name" value="PRK09072.1"/>
    <property type="match status" value="1"/>
</dbReference>
<gene>
    <name evidence="5" type="ORF">GCM10011348_38360</name>
</gene>
<dbReference type="InterPro" id="IPR002347">
    <property type="entry name" value="SDR_fam"/>
</dbReference>
<dbReference type="PANTHER" id="PTHR44196">
    <property type="entry name" value="DEHYDROGENASE/REDUCTASE SDR FAMILY MEMBER 7B"/>
    <property type="match status" value="1"/>
</dbReference>
<dbReference type="AlphaFoldDB" id="A0A917ZNC2"/>
<organism evidence="5 6">
    <name type="scientific">Marinobacterium nitratireducens</name>
    <dbReference type="NCBI Taxonomy" id="518897"/>
    <lineage>
        <taxon>Bacteria</taxon>
        <taxon>Pseudomonadati</taxon>
        <taxon>Pseudomonadota</taxon>
        <taxon>Gammaproteobacteria</taxon>
        <taxon>Oceanospirillales</taxon>
        <taxon>Oceanospirillaceae</taxon>
        <taxon>Marinobacterium</taxon>
    </lineage>
</organism>
<dbReference type="PANTHER" id="PTHR44196:SF1">
    <property type="entry name" value="DEHYDROGENASE_REDUCTASE SDR FAMILY MEMBER 7B"/>
    <property type="match status" value="1"/>
</dbReference>
<protein>
    <submittedName>
        <fullName evidence="5">Short chain dehydrogenase</fullName>
    </submittedName>
</protein>
<dbReference type="PRINTS" id="PR00080">
    <property type="entry name" value="SDRFAMILY"/>
</dbReference>
<dbReference type="InterPro" id="IPR020904">
    <property type="entry name" value="Sc_DH/Rdtase_CS"/>
</dbReference>